<dbReference type="InterPro" id="IPR044876">
    <property type="entry name" value="HRDC_dom_sf"/>
</dbReference>
<keyword evidence="1" id="KW-0804">Transcription</keyword>
<comment type="catalytic activity">
    <reaction evidence="1">
        <text>RNA(n) + a ribonucleoside 5'-triphosphate = RNA(n+1) + diphosphate</text>
        <dbReference type="Rhea" id="RHEA:21248"/>
        <dbReference type="Rhea" id="RHEA-COMP:14527"/>
        <dbReference type="Rhea" id="RHEA-COMP:17342"/>
        <dbReference type="ChEBI" id="CHEBI:33019"/>
        <dbReference type="ChEBI" id="CHEBI:61557"/>
        <dbReference type="ChEBI" id="CHEBI:140395"/>
        <dbReference type="EC" id="2.7.7.6"/>
    </reaction>
</comment>
<dbReference type="InterPro" id="IPR010997">
    <property type="entry name" value="HRDC-like_sf"/>
</dbReference>
<dbReference type="EC" id="2.7.7.6" evidence="1"/>
<gene>
    <name evidence="1" type="primary">rpo4</name>
    <name evidence="1" type="synonym">rpoF</name>
    <name evidence="2" type="ORF">AC477_05875</name>
</gene>
<dbReference type="PANTHER" id="PTHR39646:SF1">
    <property type="entry name" value="DNA-DIRECTED RNA POLYMERASE SUBUNIT RPO4"/>
    <property type="match status" value="1"/>
</dbReference>
<dbReference type="GO" id="GO:0003899">
    <property type="term" value="F:DNA-directed RNA polymerase activity"/>
    <property type="evidence" value="ECO:0007669"/>
    <property type="project" value="UniProtKB-UniRule"/>
</dbReference>
<comment type="subunit">
    <text evidence="1">Part of the RNA polymerase complex. Forms a stalk with Rpo7 that extends from the main structure.</text>
</comment>
<dbReference type="GO" id="GO:0000428">
    <property type="term" value="C:DNA-directed RNA polymerase complex"/>
    <property type="evidence" value="ECO:0007669"/>
    <property type="project" value="UniProtKB-KW"/>
</dbReference>
<dbReference type="GO" id="GO:0000166">
    <property type="term" value="F:nucleotide binding"/>
    <property type="evidence" value="ECO:0007669"/>
    <property type="project" value="InterPro"/>
</dbReference>
<protein>
    <recommendedName>
        <fullName evidence="1">DNA-directed RNA polymerase subunit Rpo4</fullName>
        <ecNumber evidence="1">2.7.7.6</ecNumber>
    </recommendedName>
    <alternativeName>
        <fullName evidence="1">DNA-directed RNA polymerase subunit F</fullName>
    </alternativeName>
</protein>
<comment type="similarity">
    <text evidence="1">Belongs to the eukaryotic RPB4 RNA polymerase subunit family.</text>
</comment>
<organism evidence="2 3">
    <name type="scientific">miscellaneous Crenarchaeota group-1 archaeon SG8-32-1</name>
    <dbReference type="NCBI Taxonomy" id="1685124"/>
    <lineage>
        <taxon>Archaea</taxon>
        <taxon>Candidatus Bathyarchaeota</taxon>
        <taxon>MCG-1</taxon>
    </lineage>
</organism>
<dbReference type="Gene3D" id="6.10.140.10">
    <property type="match status" value="1"/>
</dbReference>
<dbReference type="Gene3D" id="1.10.150.80">
    <property type="entry name" value="HRDC domain"/>
    <property type="match status" value="1"/>
</dbReference>
<keyword evidence="1" id="KW-0808">Transferase</keyword>
<name>A0A0M0BM63_9ARCH</name>
<keyword evidence="1" id="KW-0963">Cytoplasm</keyword>
<dbReference type="PANTHER" id="PTHR39646">
    <property type="entry name" value="RNA POLYMERASE RPB4"/>
    <property type="match status" value="1"/>
</dbReference>
<keyword evidence="1" id="KW-0548">Nucleotidyltransferase</keyword>
<comment type="caution">
    <text evidence="2">The sequence shown here is derived from an EMBL/GenBank/DDBJ whole genome shotgun (WGS) entry which is preliminary data.</text>
</comment>
<comment type="function">
    <text evidence="1">DNA-dependent RNA polymerase (RNAP) catalyzes the transcription of DNA into RNA using the four ribonucleoside triphosphates as substrates. This subunit is less well bound than the others.</text>
</comment>
<reference evidence="2 3" key="1">
    <citation type="submission" date="2015-06" db="EMBL/GenBank/DDBJ databases">
        <title>New insights into the roles of widespread benthic archaea in carbon and nitrogen cycling.</title>
        <authorList>
            <person name="Lazar C.S."/>
            <person name="Baker B.J."/>
            <person name="Seitz K.W."/>
            <person name="Hyde A.S."/>
            <person name="Dick G.J."/>
            <person name="Hinrichs K.-U."/>
            <person name="Teske A.P."/>
        </authorList>
    </citation>
    <scope>NUCLEOTIDE SEQUENCE [LARGE SCALE GENOMIC DNA]</scope>
    <source>
        <strain evidence="2">SG8-32-1</strain>
    </source>
</reference>
<dbReference type="Proteomes" id="UP000037237">
    <property type="component" value="Unassembled WGS sequence"/>
</dbReference>
<dbReference type="AlphaFoldDB" id="A0A0M0BM63"/>
<dbReference type="EMBL" id="LFWU01000155">
    <property type="protein sequence ID" value="KON29489.1"/>
    <property type="molecule type" value="Genomic_DNA"/>
</dbReference>
<dbReference type="Pfam" id="PF03874">
    <property type="entry name" value="RNA_pol_Rpb4"/>
    <property type="match status" value="1"/>
</dbReference>
<evidence type="ECO:0000256" key="1">
    <source>
        <dbReference type="HAMAP-Rule" id="MF_00864"/>
    </source>
</evidence>
<keyword evidence="1" id="KW-0240">DNA-directed RNA polymerase</keyword>
<dbReference type="PIRSF" id="PIRSF005053">
    <property type="entry name" value="RNA_pol_F_arch"/>
    <property type="match status" value="1"/>
</dbReference>
<accession>A0A0M0BM63</accession>
<proteinExistence type="inferred from homology"/>
<dbReference type="InterPro" id="IPR010924">
    <property type="entry name" value="Rpo4"/>
</dbReference>
<dbReference type="HAMAP" id="MF_00864">
    <property type="entry name" value="RNApol_arch_Rpo4"/>
    <property type="match status" value="1"/>
</dbReference>
<dbReference type="GO" id="GO:0005737">
    <property type="term" value="C:cytoplasm"/>
    <property type="evidence" value="ECO:0007669"/>
    <property type="project" value="UniProtKB-SubCell"/>
</dbReference>
<dbReference type="InterPro" id="IPR005574">
    <property type="entry name" value="Rpb4/RPC9"/>
</dbReference>
<dbReference type="SUPFAM" id="SSF47819">
    <property type="entry name" value="HRDC-like"/>
    <property type="match status" value="1"/>
</dbReference>
<comment type="subcellular location">
    <subcellularLocation>
        <location evidence="1">Cytoplasm</location>
    </subcellularLocation>
</comment>
<dbReference type="GO" id="GO:0006352">
    <property type="term" value="P:DNA-templated transcription initiation"/>
    <property type="evidence" value="ECO:0007669"/>
    <property type="project" value="InterPro"/>
</dbReference>
<evidence type="ECO:0000313" key="3">
    <source>
        <dbReference type="Proteomes" id="UP000037237"/>
    </source>
</evidence>
<sequence>MARKALKECIIAVPQVKEALESIGEEQLDQLQRRSLDYATKFTKTDSIKIETVLKELVEKFEMEEEDAVQILNAMPDSIQEIRVFLAGGRKIIETSKLENILVFLNKYRKKE</sequence>
<evidence type="ECO:0000313" key="2">
    <source>
        <dbReference type="EMBL" id="KON29489.1"/>
    </source>
</evidence>